<keyword evidence="2" id="KW-1185">Reference proteome</keyword>
<comment type="caution">
    <text evidence="1">The sequence shown here is derived from an EMBL/GenBank/DDBJ whole genome shotgun (WGS) entry which is preliminary data.</text>
</comment>
<dbReference type="RefSeq" id="WP_263995231.1">
    <property type="nucleotide sequence ID" value="NZ_JACKVK010000005.1"/>
</dbReference>
<evidence type="ECO:0000313" key="1">
    <source>
        <dbReference type="EMBL" id="MCV7420443.1"/>
    </source>
</evidence>
<dbReference type="EMBL" id="JACKVK010000005">
    <property type="protein sequence ID" value="MCV7420443.1"/>
    <property type="molecule type" value="Genomic_DNA"/>
</dbReference>
<evidence type="ECO:0008006" key="3">
    <source>
        <dbReference type="Google" id="ProtNLM"/>
    </source>
</evidence>
<protein>
    <recommendedName>
        <fullName evidence="3">DUF385 domain-containing protein</fullName>
    </recommendedName>
</protein>
<proteinExistence type="predicted"/>
<reference evidence="1" key="1">
    <citation type="submission" date="2020-07" db="EMBL/GenBank/DDBJ databases">
        <authorList>
            <person name="Pettersson B.M.F."/>
            <person name="Behra P.R.K."/>
            <person name="Ramesh M."/>
            <person name="Das S."/>
            <person name="Dasgupta S."/>
            <person name="Kirsebom L.A."/>
        </authorList>
    </citation>
    <scope>NUCLEOTIDE SEQUENCE</scope>
    <source>
        <strain evidence="1">DSM 44838</strain>
    </source>
</reference>
<accession>A0A9X3C087</accession>
<dbReference type="AlphaFoldDB" id="A0A9X3C087"/>
<name>A0A9X3C087_9MYCO</name>
<sequence>MTGQGRRGFSDNVFVRAVNGLAVAVMNAPILGRLVRRGLVEIRYVGRKSGKTFEIPVGYRRSGESLTIPVGMPEKKNWWRNFLGEGGAITLVGLDGRDRTGHAVATRTDRGSVSVRVRLDD</sequence>
<dbReference type="InterPro" id="IPR012349">
    <property type="entry name" value="Split_barrel_FMN-bd"/>
</dbReference>
<dbReference type="Gene3D" id="2.30.110.10">
    <property type="entry name" value="Electron Transport, Fmn-binding Protein, Chain A"/>
    <property type="match status" value="1"/>
</dbReference>
<evidence type="ECO:0000313" key="2">
    <source>
        <dbReference type="Proteomes" id="UP001141629"/>
    </source>
</evidence>
<dbReference type="Proteomes" id="UP001141629">
    <property type="component" value="Unassembled WGS sequence"/>
</dbReference>
<reference evidence="1" key="2">
    <citation type="journal article" date="2022" name="BMC Genomics">
        <title>Comparative genome analysis of mycobacteria focusing on tRNA and non-coding RNA.</title>
        <authorList>
            <person name="Behra P.R.K."/>
            <person name="Pettersson B.M.F."/>
            <person name="Ramesh M."/>
            <person name="Das S."/>
            <person name="Dasgupta S."/>
            <person name="Kirsebom L.A."/>
        </authorList>
    </citation>
    <scope>NUCLEOTIDE SEQUENCE</scope>
    <source>
        <strain evidence="1">DSM 44838</strain>
    </source>
</reference>
<organism evidence="1 2">
    <name type="scientific">Mycobacterium yunnanensis</name>
    <dbReference type="NCBI Taxonomy" id="368477"/>
    <lineage>
        <taxon>Bacteria</taxon>
        <taxon>Bacillati</taxon>
        <taxon>Actinomycetota</taxon>
        <taxon>Actinomycetes</taxon>
        <taxon>Mycobacteriales</taxon>
        <taxon>Mycobacteriaceae</taxon>
        <taxon>Mycobacterium</taxon>
    </lineage>
</organism>
<gene>
    <name evidence="1" type="ORF">H7K45_07820</name>
</gene>